<dbReference type="FunFam" id="3.30.160.60:FF:000145">
    <property type="entry name" value="Zinc finger protein 574"/>
    <property type="match status" value="1"/>
</dbReference>
<dbReference type="SUPFAM" id="SSF57667">
    <property type="entry name" value="beta-beta-alpha zinc fingers"/>
    <property type="match status" value="2"/>
</dbReference>
<proteinExistence type="predicted"/>
<dbReference type="InterPro" id="IPR036236">
    <property type="entry name" value="Znf_C2H2_sf"/>
</dbReference>
<dbReference type="AlphaFoldDB" id="A0A336LZP7"/>
<accession>A0A336LZP7</accession>
<dbReference type="PROSITE" id="PS00028">
    <property type="entry name" value="ZINC_FINGER_C2H2_1"/>
    <property type="match status" value="3"/>
</dbReference>
<evidence type="ECO:0000256" key="4">
    <source>
        <dbReference type="ARBA" id="ARBA00022771"/>
    </source>
</evidence>
<comment type="subcellular location">
    <subcellularLocation>
        <location evidence="1">Nucleus</location>
    </subcellularLocation>
</comment>
<feature type="domain" description="C2H2-type" evidence="8">
    <location>
        <begin position="30"/>
        <end position="57"/>
    </location>
</feature>
<evidence type="ECO:0000256" key="5">
    <source>
        <dbReference type="ARBA" id="ARBA00022833"/>
    </source>
</evidence>
<dbReference type="PANTHER" id="PTHR23235">
    <property type="entry name" value="KRUEPPEL-LIKE TRANSCRIPTION FACTOR"/>
    <property type="match status" value="1"/>
</dbReference>
<keyword evidence="2" id="KW-0479">Metal-binding</keyword>
<protein>
    <submittedName>
        <fullName evidence="9">CSON009082 protein</fullName>
    </submittedName>
</protein>
<dbReference type="GO" id="GO:0005634">
    <property type="term" value="C:nucleus"/>
    <property type="evidence" value="ECO:0007669"/>
    <property type="project" value="UniProtKB-SubCell"/>
</dbReference>
<dbReference type="GO" id="GO:0000978">
    <property type="term" value="F:RNA polymerase II cis-regulatory region sequence-specific DNA binding"/>
    <property type="evidence" value="ECO:0007669"/>
    <property type="project" value="TreeGrafter"/>
</dbReference>
<dbReference type="SMART" id="SM00355">
    <property type="entry name" value="ZnF_C2H2"/>
    <property type="match status" value="3"/>
</dbReference>
<dbReference type="GO" id="GO:0008270">
    <property type="term" value="F:zinc ion binding"/>
    <property type="evidence" value="ECO:0007669"/>
    <property type="project" value="UniProtKB-KW"/>
</dbReference>
<dbReference type="GO" id="GO:0000981">
    <property type="term" value="F:DNA-binding transcription factor activity, RNA polymerase II-specific"/>
    <property type="evidence" value="ECO:0007669"/>
    <property type="project" value="TreeGrafter"/>
</dbReference>
<evidence type="ECO:0000256" key="7">
    <source>
        <dbReference type="PROSITE-ProRule" id="PRU00042"/>
    </source>
</evidence>
<feature type="domain" description="C2H2-type" evidence="8">
    <location>
        <begin position="59"/>
        <end position="86"/>
    </location>
</feature>
<organism evidence="9">
    <name type="scientific">Culicoides sonorensis</name>
    <name type="common">Biting midge</name>
    <dbReference type="NCBI Taxonomy" id="179676"/>
    <lineage>
        <taxon>Eukaryota</taxon>
        <taxon>Metazoa</taxon>
        <taxon>Ecdysozoa</taxon>
        <taxon>Arthropoda</taxon>
        <taxon>Hexapoda</taxon>
        <taxon>Insecta</taxon>
        <taxon>Pterygota</taxon>
        <taxon>Neoptera</taxon>
        <taxon>Endopterygota</taxon>
        <taxon>Diptera</taxon>
        <taxon>Nematocera</taxon>
        <taxon>Chironomoidea</taxon>
        <taxon>Ceratopogonidae</taxon>
        <taxon>Ceratopogoninae</taxon>
        <taxon>Culicoides</taxon>
        <taxon>Monoculicoides</taxon>
    </lineage>
</organism>
<dbReference type="PROSITE" id="PS50157">
    <property type="entry name" value="ZINC_FINGER_C2H2_2"/>
    <property type="match status" value="3"/>
</dbReference>
<keyword evidence="6" id="KW-0539">Nucleus</keyword>
<evidence type="ECO:0000256" key="1">
    <source>
        <dbReference type="ARBA" id="ARBA00004123"/>
    </source>
</evidence>
<dbReference type="InterPro" id="IPR013087">
    <property type="entry name" value="Znf_C2H2_type"/>
</dbReference>
<keyword evidence="4 7" id="KW-0863">Zinc-finger</keyword>
<name>A0A336LZP7_CULSO</name>
<evidence type="ECO:0000256" key="3">
    <source>
        <dbReference type="ARBA" id="ARBA00022737"/>
    </source>
</evidence>
<feature type="domain" description="C2H2-type" evidence="8">
    <location>
        <begin position="87"/>
        <end position="114"/>
    </location>
</feature>
<dbReference type="VEuPathDB" id="VectorBase:CSON009082"/>
<gene>
    <name evidence="9" type="primary">CSON009082</name>
</gene>
<evidence type="ECO:0000256" key="2">
    <source>
        <dbReference type="ARBA" id="ARBA00022723"/>
    </source>
</evidence>
<evidence type="ECO:0000256" key="6">
    <source>
        <dbReference type="ARBA" id="ARBA00023242"/>
    </source>
</evidence>
<dbReference type="Gene3D" id="3.30.160.60">
    <property type="entry name" value="Classic Zinc Finger"/>
    <property type="match status" value="2"/>
</dbReference>
<keyword evidence="5" id="KW-0862">Zinc</keyword>
<dbReference type="Pfam" id="PF00096">
    <property type="entry name" value="zf-C2H2"/>
    <property type="match status" value="3"/>
</dbReference>
<sequence>MKPKNRSISKINHKPGQVHIATALDGTILFCCPECQMAYSEKSYLEKHLSLHKIERRPYTCTACGKGFKRKEHLNLHIVIHSGNKTEVCGECGKGFYRKDHLRKHIKSHVSKRMKETSESFEKLTKPNYAEHKNTVYETYAHFTMGEEMEKLNKL</sequence>
<evidence type="ECO:0000259" key="8">
    <source>
        <dbReference type="PROSITE" id="PS50157"/>
    </source>
</evidence>
<keyword evidence="3" id="KW-0677">Repeat</keyword>
<evidence type="ECO:0000313" key="9">
    <source>
        <dbReference type="EMBL" id="SSX23472.1"/>
    </source>
</evidence>
<dbReference type="EMBL" id="UFQT01000352">
    <property type="protein sequence ID" value="SSX23472.1"/>
    <property type="molecule type" value="Genomic_DNA"/>
</dbReference>
<reference evidence="9" key="1">
    <citation type="submission" date="2018-07" db="EMBL/GenBank/DDBJ databases">
        <authorList>
            <person name="Quirk P.G."/>
            <person name="Krulwich T.A."/>
        </authorList>
    </citation>
    <scope>NUCLEOTIDE SEQUENCE</scope>
</reference>
<dbReference type="FunFam" id="3.30.160.60:FF:000340">
    <property type="entry name" value="zinc finger protein 473 isoform X1"/>
    <property type="match status" value="1"/>
</dbReference>
<dbReference type="PANTHER" id="PTHR23235:SF132">
    <property type="entry name" value="KRUEPPEL-LIKE FACTOR 9"/>
    <property type="match status" value="1"/>
</dbReference>